<evidence type="ECO:0000259" key="2">
    <source>
        <dbReference type="PROSITE" id="PS50943"/>
    </source>
</evidence>
<dbReference type="InterPro" id="IPR001387">
    <property type="entry name" value="Cro/C1-type_HTH"/>
</dbReference>
<organism evidence="3 4">
    <name type="scientific">Eggerthella lenta</name>
    <name type="common">Eubacterium lentum</name>
    <dbReference type="NCBI Taxonomy" id="84112"/>
    <lineage>
        <taxon>Bacteria</taxon>
        <taxon>Bacillati</taxon>
        <taxon>Actinomycetota</taxon>
        <taxon>Coriobacteriia</taxon>
        <taxon>Eggerthellales</taxon>
        <taxon>Eggerthellaceae</taxon>
        <taxon>Eggerthella</taxon>
    </lineage>
</organism>
<dbReference type="RefSeq" id="WP_114533112.1">
    <property type="nucleotide sequence ID" value="NZ_JADNER010000011.1"/>
</dbReference>
<dbReference type="GO" id="GO:0003677">
    <property type="term" value="F:DNA binding"/>
    <property type="evidence" value="ECO:0007669"/>
    <property type="project" value="UniProtKB-KW"/>
</dbReference>
<dbReference type="Pfam" id="PF01381">
    <property type="entry name" value="HTH_3"/>
    <property type="match status" value="1"/>
</dbReference>
<reference evidence="3 4" key="1">
    <citation type="journal article" date="2018" name="Elife">
        <title>Discovery and characterization of a prevalent human gut bacterial enzyme sufficient for the inactivation of a family of plant toxins.</title>
        <authorList>
            <person name="Koppel N."/>
            <person name="Bisanz J.E."/>
            <person name="Pandelia M.E."/>
            <person name="Turnbaugh P.J."/>
            <person name="Balskus E.P."/>
        </authorList>
    </citation>
    <scope>NUCLEOTIDE SEQUENCE [LARGE SCALE GENOMIC DNA]</scope>
    <source>
        <strain evidence="3 4">W1 BHI 6</strain>
    </source>
</reference>
<dbReference type="EMBL" id="PPTU01000004">
    <property type="protein sequence ID" value="RDB72200.1"/>
    <property type="molecule type" value="Genomic_DNA"/>
</dbReference>
<dbReference type="Proteomes" id="UP000253970">
    <property type="component" value="Unassembled WGS sequence"/>
</dbReference>
<comment type="caution">
    <text evidence="3">The sequence shown here is derived from an EMBL/GenBank/DDBJ whole genome shotgun (WGS) entry which is preliminary data.</text>
</comment>
<proteinExistence type="predicted"/>
<dbReference type="PROSITE" id="PS50943">
    <property type="entry name" value="HTH_CROC1"/>
    <property type="match status" value="1"/>
</dbReference>
<feature type="domain" description="HTH cro/C1-type" evidence="2">
    <location>
        <begin position="8"/>
        <end position="62"/>
    </location>
</feature>
<evidence type="ECO:0000256" key="1">
    <source>
        <dbReference type="ARBA" id="ARBA00023125"/>
    </source>
</evidence>
<dbReference type="PANTHER" id="PTHR46558">
    <property type="entry name" value="TRACRIPTIONAL REGULATORY PROTEIN-RELATED-RELATED"/>
    <property type="match status" value="1"/>
</dbReference>
<evidence type="ECO:0000313" key="4">
    <source>
        <dbReference type="Proteomes" id="UP000253970"/>
    </source>
</evidence>
<dbReference type="CDD" id="cd00093">
    <property type="entry name" value="HTH_XRE"/>
    <property type="match status" value="1"/>
</dbReference>
<name>A0A369MLZ8_EGGLN</name>
<sequence>MAGFKSNVRAYRQERAMTQEELADLVGARRETIVRLENAKYNPSLELAARIAHVLGEPIETLFEFDFEPETAAQRQFYANARARRA</sequence>
<keyword evidence="1" id="KW-0238">DNA-binding</keyword>
<dbReference type="AlphaFoldDB" id="A0A369MLZ8"/>
<dbReference type="Gene3D" id="1.10.260.40">
    <property type="entry name" value="lambda repressor-like DNA-binding domains"/>
    <property type="match status" value="1"/>
</dbReference>
<dbReference type="PANTHER" id="PTHR46558:SF7">
    <property type="entry name" value="TRANSCRIPTIONAL REGULATOR"/>
    <property type="match status" value="1"/>
</dbReference>
<dbReference type="SMART" id="SM00530">
    <property type="entry name" value="HTH_XRE"/>
    <property type="match status" value="1"/>
</dbReference>
<dbReference type="SUPFAM" id="SSF47413">
    <property type="entry name" value="lambda repressor-like DNA-binding domains"/>
    <property type="match status" value="1"/>
</dbReference>
<dbReference type="InterPro" id="IPR010982">
    <property type="entry name" value="Lambda_DNA-bd_dom_sf"/>
</dbReference>
<gene>
    <name evidence="3" type="ORF">C1875_03910</name>
</gene>
<evidence type="ECO:0000313" key="3">
    <source>
        <dbReference type="EMBL" id="RDB72200.1"/>
    </source>
</evidence>
<accession>A0A369MLZ8</accession>
<protein>
    <submittedName>
        <fullName evidence="3">Transcriptional regulator</fullName>
    </submittedName>
</protein>